<dbReference type="InterPro" id="IPR050560">
    <property type="entry name" value="MYB_TF"/>
</dbReference>
<dbReference type="PROSITE" id="PS50090">
    <property type="entry name" value="MYB_LIKE"/>
    <property type="match status" value="2"/>
</dbReference>
<dbReference type="AlphaFoldDB" id="A0AAD3RWG4"/>
<evidence type="ECO:0000256" key="2">
    <source>
        <dbReference type="ARBA" id="ARBA00022737"/>
    </source>
</evidence>
<reference evidence="9" key="1">
    <citation type="submission" date="2023-05" db="EMBL/GenBank/DDBJ databases">
        <title>Nepenthes gracilis genome sequencing.</title>
        <authorList>
            <person name="Fukushima K."/>
        </authorList>
    </citation>
    <scope>NUCLEOTIDE SEQUENCE</scope>
    <source>
        <strain evidence="9">SING2019-196</strain>
    </source>
</reference>
<feature type="domain" description="HTH myb-type" evidence="8">
    <location>
        <begin position="117"/>
        <end position="172"/>
    </location>
</feature>
<dbReference type="PROSITE" id="PS51293">
    <property type="entry name" value="SANT"/>
    <property type="match status" value="2"/>
</dbReference>
<evidence type="ECO:0000313" key="10">
    <source>
        <dbReference type="Proteomes" id="UP001279734"/>
    </source>
</evidence>
<keyword evidence="4" id="KW-0539">Nucleus</keyword>
<gene>
    <name evidence="9" type="ORF">Nepgr_000164</name>
</gene>
<feature type="domain" description="Myb-like" evidence="6">
    <location>
        <begin position="169"/>
        <end position="219"/>
    </location>
</feature>
<dbReference type="GO" id="GO:0000981">
    <property type="term" value="F:DNA-binding transcription factor activity, RNA polymerase II-specific"/>
    <property type="evidence" value="ECO:0007669"/>
    <property type="project" value="TreeGrafter"/>
</dbReference>
<evidence type="ECO:0000259" key="7">
    <source>
        <dbReference type="PROSITE" id="PS51293"/>
    </source>
</evidence>
<dbReference type="FunFam" id="1.10.10.60:FF:000010">
    <property type="entry name" value="Transcriptional activator Myb isoform A"/>
    <property type="match status" value="1"/>
</dbReference>
<dbReference type="InterPro" id="IPR017884">
    <property type="entry name" value="SANT_dom"/>
</dbReference>
<protein>
    <submittedName>
        <fullName evidence="9">Uncharacterized protein</fullName>
    </submittedName>
</protein>
<dbReference type="InterPro" id="IPR001005">
    <property type="entry name" value="SANT/Myb"/>
</dbReference>
<dbReference type="InterPro" id="IPR009057">
    <property type="entry name" value="Homeodomain-like_sf"/>
</dbReference>
<feature type="domain" description="Myb-like" evidence="6">
    <location>
        <begin position="122"/>
        <end position="168"/>
    </location>
</feature>
<feature type="domain" description="HTH myb-type" evidence="8">
    <location>
        <begin position="173"/>
        <end position="223"/>
    </location>
</feature>
<keyword evidence="2" id="KW-0677">Repeat</keyword>
<proteinExistence type="predicted"/>
<dbReference type="Pfam" id="PF13921">
    <property type="entry name" value="Myb_DNA-bind_6"/>
    <property type="match status" value="1"/>
</dbReference>
<organism evidence="9 10">
    <name type="scientific">Nepenthes gracilis</name>
    <name type="common">Slender pitcher plant</name>
    <dbReference type="NCBI Taxonomy" id="150966"/>
    <lineage>
        <taxon>Eukaryota</taxon>
        <taxon>Viridiplantae</taxon>
        <taxon>Streptophyta</taxon>
        <taxon>Embryophyta</taxon>
        <taxon>Tracheophyta</taxon>
        <taxon>Spermatophyta</taxon>
        <taxon>Magnoliopsida</taxon>
        <taxon>eudicotyledons</taxon>
        <taxon>Gunneridae</taxon>
        <taxon>Pentapetalae</taxon>
        <taxon>Caryophyllales</taxon>
        <taxon>Nepenthaceae</taxon>
        <taxon>Nepenthes</taxon>
    </lineage>
</organism>
<name>A0AAD3RWG4_NEPGR</name>
<evidence type="ECO:0000256" key="5">
    <source>
        <dbReference type="SAM" id="MobiDB-lite"/>
    </source>
</evidence>
<evidence type="ECO:0000256" key="4">
    <source>
        <dbReference type="ARBA" id="ARBA00023242"/>
    </source>
</evidence>
<keyword evidence="10" id="KW-1185">Reference proteome</keyword>
<keyword evidence="3" id="KW-0238">DNA-binding</keyword>
<evidence type="ECO:0000256" key="3">
    <source>
        <dbReference type="ARBA" id="ARBA00023125"/>
    </source>
</evidence>
<comment type="subcellular location">
    <subcellularLocation>
        <location evidence="1">Nucleus</location>
    </subcellularLocation>
</comment>
<dbReference type="EMBL" id="BSYO01000001">
    <property type="protein sequence ID" value="GMG98324.1"/>
    <property type="molecule type" value="Genomic_DNA"/>
</dbReference>
<sequence>MEGGGVCGGYGHGYGYRISPSNPSIYRTSPPLSAIDRFLRGRTSHSSHHQTQNNAKNKQTTNGLISWPALHAINFVDGLLLDGSTAPNERIIDENEMNLTSLKSSKGLGKRGKCGSSTILIKGQWTEEEDRKLIELVEQYGMKSWAQIAAKLVGRAGKQCRERWHNHLRPDIKKDSWSEEEERLLIKAHEQYGNRWAEIAKKIPGRTENAIKNLWNATKRKQNTRRKKKNTDTQSRKPQSSLLQDYIKSKNLSNHATIAATAPTITPSSTTTPTSCSTFSVDPATHYNSFLSKSPENGPSALIADACDDELLFMQNFFNNNFNQSSFTHNVEQMVSESHALNTSSIQFPNKGFIDLPKGTSPLNPSTDICRTFPYSDVYLSYLLEGRSRSSFSDCDCEDKKTEMAVIDEAFSVDGGRKDMDLIEMVLSSQFFSTY</sequence>
<comment type="caution">
    <text evidence="9">The sequence shown here is derived from an EMBL/GenBank/DDBJ whole genome shotgun (WGS) entry which is preliminary data.</text>
</comment>
<feature type="region of interest" description="Disordered" evidence="5">
    <location>
        <begin position="218"/>
        <end position="241"/>
    </location>
</feature>
<feature type="compositionally biased region" description="Basic residues" evidence="5">
    <location>
        <begin position="218"/>
        <end position="229"/>
    </location>
</feature>
<dbReference type="Proteomes" id="UP001279734">
    <property type="component" value="Unassembled WGS sequence"/>
</dbReference>
<evidence type="ECO:0000256" key="1">
    <source>
        <dbReference type="ARBA" id="ARBA00004123"/>
    </source>
</evidence>
<dbReference type="PANTHER" id="PTHR45614">
    <property type="entry name" value="MYB PROTEIN-RELATED"/>
    <property type="match status" value="1"/>
</dbReference>
<feature type="domain" description="SANT" evidence="7">
    <location>
        <begin position="172"/>
        <end position="207"/>
    </location>
</feature>
<feature type="domain" description="SANT" evidence="7">
    <location>
        <begin position="120"/>
        <end position="162"/>
    </location>
</feature>
<dbReference type="SMART" id="SM00717">
    <property type="entry name" value="SANT"/>
    <property type="match status" value="2"/>
</dbReference>
<dbReference type="CDD" id="cd00167">
    <property type="entry name" value="SANT"/>
    <property type="match status" value="2"/>
</dbReference>
<dbReference type="PANTHER" id="PTHR45614:SF218">
    <property type="entry name" value="TRANSCRIPTION FACTOR MYB119-RELATED"/>
    <property type="match status" value="1"/>
</dbReference>
<dbReference type="GO" id="GO:0005634">
    <property type="term" value="C:nucleus"/>
    <property type="evidence" value="ECO:0007669"/>
    <property type="project" value="UniProtKB-SubCell"/>
</dbReference>
<dbReference type="GO" id="GO:0000978">
    <property type="term" value="F:RNA polymerase II cis-regulatory region sequence-specific DNA binding"/>
    <property type="evidence" value="ECO:0007669"/>
    <property type="project" value="TreeGrafter"/>
</dbReference>
<evidence type="ECO:0000313" key="9">
    <source>
        <dbReference type="EMBL" id="GMG98324.1"/>
    </source>
</evidence>
<evidence type="ECO:0000259" key="6">
    <source>
        <dbReference type="PROSITE" id="PS50090"/>
    </source>
</evidence>
<dbReference type="SUPFAM" id="SSF46689">
    <property type="entry name" value="Homeodomain-like"/>
    <property type="match status" value="1"/>
</dbReference>
<dbReference type="Gene3D" id="1.10.10.60">
    <property type="entry name" value="Homeodomain-like"/>
    <property type="match status" value="2"/>
</dbReference>
<dbReference type="InterPro" id="IPR017930">
    <property type="entry name" value="Myb_dom"/>
</dbReference>
<accession>A0AAD3RWG4</accession>
<evidence type="ECO:0000259" key="8">
    <source>
        <dbReference type="PROSITE" id="PS51294"/>
    </source>
</evidence>
<dbReference type="PROSITE" id="PS51294">
    <property type="entry name" value="HTH_MYB"/>
    <property type="match status" value="2"/>
</dbReference>